<feature type="compositionally biased region" description="Polar residues" evidence="5">
    <location>
        <begin position="89"/>
        <end position="102"/>
    </location>
</feature>
<dbReference type="AlphaFoldDB" id="A0A087G109"/>
<gene>
    <name evidence="9" type="ORF">AALP_AAs41881U000700</name>
</gene>
<evidence type="ECO:0000256" key="2">
    <source>
        <dbReference type="ARBA" id="ARBA00022454"/>
    </source>
</evidence>
<feature type="region of interest" description="Disordered" evidence="5">
    <location>
        <begin position="66"/>
        <end position="126"/>
    </location>
</feature>
<evidence type="ECO:0000256" key="4">
    <source>
        <dbReference type="PROSITE-ProRule" id="PRU00358"/>
    </source>
</evidence>
<feature type="domain" description="Pre-SET" evidence="7">
    <location>
        <begin position="402"/>
        <end position="463"/>
    </location>
</feature>
<dbReference type="Pfam" id="PF05033">
    <property type="entry name" value="Pre-SET"/>
    <property type="match status" value="1"/>
</dbReference>
<dbReference type="OrthoDB" id="5792673at2759"/>
<dbReference type="GO" id="GO:0042054">
    <property type="term" value="F:histone methyltransferase activity"/>
    <property type="evidence" value="ECO:0007669"/>
    <property type="project" value="InterPro"/>
</dbReference>
<evidence type="ECO:0000313" key="9">
    <source>
        <dbReference type="EMBL" id="KFK23561.1"/>
    </source>
</evidence>
<accession>A0A087G109</accession>
<comment type="subcellular location">
    <subcellularLocation>
        <location evidence="1">Chromosome</location>
        <location evidence="1">Centromere</location>
    </subcellularLocation>
    <subcellularLocation>
        <location evidence="4">Nucleus</location>
    </subcellularLocation>
</comment>
<reference evidence="10" key="1">
    <citation type="journal article" date="2015" name="Nat. Plants">
        <title>Genome expansion of Arabis alpina linked with retrotransposition and reduced symmetric DNA methylation.</title>
        <authorList>
            <person name="Willing E.M."/>
            <person name="Rawat V."/>
            <person name="Mandakova T."/>
            <person name="Maumus F."/>
            <person name="James G.V."/>
            <person name="Nordstroem K.J."/>
            <person name="Becker C."/>
            <person name="Warthmann N."/>
            <person name="Chica C."/>
            <person name="Szarzynska B."/>
            <person name="Zytnicki M."/>
            <person name="Albani M.C."/>
            <person name="Kiefer C."/>
            <person name="Bergonzi S."/>
            <person name="Castaings L."/>
            <person name="Mateos J.L."/>
            <person name="Berns M.C."/>
            <person name="Bujdoso N."/>
            <person name="Piofczyk T."/>
            <person name="de Lorenzo L."/>
            <person name="Barrero-Sicilia C."/>
            <person name="Mateos I."/>
            <person name="Piednoel M."/>
            <person name="Hagmann J."/>
            <person name="Chen-Min-Tao R."/>
            <person name="Iglesias-Fernandez R."/>
            <person name="Schuster S.C."/>
            <person name="Alonso-Blanco C."/>
            <person name="Roudier F."/>
            <person name="Carbonero P."/>
            <person name="Paz-Ares J."/>
            <person name="Davis S.J."/>
            <person name="Pecinka A."/>
            <person name="Quesneville H."/>
            <person name="Colot V."/>
            <person name="Lysak M.A."/>
            <person name="Weigel D."/>
            <person name="Coupland G."/>
            <person name="Schneeberger K."/>
        </authorList>
    </citation>
    <scope>NUCLEOTIDE SEQUENCE [LARGE SCALE GENOMIC DNA]</scope>
    <source>
        <strain evidence="10">cv. Pajares</strain>
    </source>
</reference>
<dbReference type="PROSITE" id="PS50280">
    <property type="entry name" value="SET"/>
    <property type="match status" value="1"/>
</dbReference>
<feature type="non-terminal residue" evidence="9">
    <location>
        <position position="528"/>
    </location>
</feature>
<dbReference type="InterPro" id="IPR015947">
    <property type="entry name" value="PUA-like_sf"/>
</dbReference>
<dbReference type="Gene3D" id="2.170.270.10">
    <property type="entry name" value="SET domain"/>
    <property type="match status" value="1"/>
</dbReference>
<dbReference type="OMA" id="KDDLHIP"/>
<dbReference type="GO" id="GO:0000775">
    <property type="term" value="C:chromosome, centromeric region"/>
    <property type="evidence" value="ECO:0007669"/>
    <property type="project" value="UniProtKB-SubCell"/>
</dbReference>
<dbReference type="Gene3D" id="2.30.280.10">
    <property type="entry name" value="SRA-YDG"/>
    <property type="match status" value="1"/>
</dbReference>
<dbReference type="GO" id="GO:0003690">
    <property type="term" value="F:double-stranded DNA binding"/>
    <property type="evidence" value="ECO:0007669"/>
    <property type="project" value="TreeGrafter"/>
</dbReference>
<evidence type="ECO:0000259" key="7">
    <source>
        <dbReference type="PROSITE" id="PS50867"/>
    </source>
</evidence>
<protein>
    <recommendedName>
        <fullName evidence="11">YDG domain-containing protein</fullName>
    </recommendedName>
</protein>
<proteinExistence type="predicted"/>
<keyword evidence="2" id="KW-0158">Chromosome</keyword>
<dbReference type="InterPro" id="IPR051357">
    <property type="entry name" value="H3K9_HMTase_SUVAR3-9"/>
</dbReference>
<sequence length="528" mass="58536">MARGEGSNHHLHESEALDVMRLRSLHPMSLNGVPHSGLFHVKKEPNTTNDQDIVLAPTPLPMVAPFPSFRPSAAGSGPVKRGRGRPRGTNNSKRPFATSYNVSSASASTSGASAGAGAGHSNGGISQEDCRTGNAELVNSLLMRFDAVRRRLCQNGIGDANTTAMGTFKSLGLRTNSRKRIGPVPGVDVGDIFYCRGEMYLVGLHVATVDIEFMGIHENLAVKALAISVVSLGKNVDEARDPASLVFKGYGGTAKYGDGPSHQELDGMNLALDYAIQKETAVRVVRSEEDQMRKNKKIYIYDGLYLVTKKWREPRENGFMIYKFKLVRVSGQKPGFKVWKDIQQWKSGLVPRPRIMLEDISIGAELSKIPMVNEVSDEKDLAPFAYVTTLSHSVATVHHMTSKCMCIKKECGKGDGNCFCILRNGDEFPYVDKVLVARRQMIFECGSFCCCYDDCRNKMIQNGLKHKLEVFKTVECGWGLRSWDPFRAGTFICEYVGEVIEKGEEGDDDDYIFDLSRVYSSLEWNYEH</sequence>
<dbReference type="InterPro" id="IPR046341">
    <property type="entry name" value="SET_dom_sf"/>
</dbReference>
<name>A0A087G109_ARAAL</name>
<dbReference type="InterPro" id="IPR003105">
    <property type="entry name" value="SRA_YDG"/>
</dbReference>
<keyword evidence="10" id="KW-1185">Reference proteome</keyword>
<evidence type="ECO:0008006" key="11">
    <source>
        <dbReference type="Google" id="ProtNLM"/>
    </source>
</evidence>
<dbReference type="SMART" id="SM00468">
    <property type="entry name" value="PreSET"/>
    <property type="match status" value="1"/>
</dbReference>
<dbReference type="PROSITE" id="PS51015">
    <property type="entry name" value="YDG"/>
    <property type="match status" value="1"/>
</dbReference>
<dbReference type="EMBL" id="KL978035">
    <property type="protein sequence ID" value="KFK23561.1"/>
    <property type="molecule type" value="Genomic_DNA"/>
</dbReference>
<dbReference type="PANTHER" id="PTHR45660:SF18">
    <property type="entry name" value="HISTONE-LYSINE N-METHYLTRANSFERASE, H3 LYSINE-9 SPECIFIC SUVH7-RELATED"/>
    <property type="match status" value="1"/>
</dbReference>
<dbReference type="PANTHER" id="PTHR45660">
    <property type="entry name" value="HISTONE-LYSINE N-METHYLTRANSFERASE SETMAR"/>
    <property type="match status" value="1"/>
</dbReference>
<dbReference type="SUPFAM" id="SSF88697">
    <property type="entry name" value="PUA domain-like"/>
    <property type="match status" value="1"/>
</dbReference>
<evidence type="ECO:0000259" key="6">
    <source>
        <dbReference type="PROSITE" id="PS50280"/>
    </source>
</evidence>
<dbReference type="InterPro" id="IPR001214">
    <property type="entry name" value="SET_dom"/>
</dbReference>
<dbReference type="eggNOG" id="KOG1082">
    <property type="taxonomic scope" value="Eukaryota"/>
</dbReference>
<dbReference type="SUPFAM" id="SSF82199">
    <property type="entry name" value="SET domain"/>
    <property type="match status" value="1"/>
</dbReference>
<evidence type="ECO:0000256" key="3">
    <source>
        <dbReference type="ARBA" id="ARBA00023242"/>
    </source>
</evidence>
<feature type="domain" description="SET" evidence="6">
    <location>
        <begin position="466"/>
        <end position="528"/>
    </location>
</feature>
<keyword evidence="3 4" id="KW-0539">Nucleus</keyword>
<feature type="domain" description="YDG" evidence="8">
    <location>
        <begin position="182"/>
        <end position="328"/>
    </location>
</feature>
<dbReference type="Proteomes" id="UP000029120">
    <property type="component" value="Unassembled WGS sequence"/>
</dbReference>
<dbReference type="InterPro" id="IPR007728">
    <property type="entry name" value="Pre-SET_dom"/>
</dbReference>
<dbReference type="GO" id="GO:0008270">
    <property type="term" value="F:zinc ion binding"/>
    <property type="evidence" value="ECO:0007669"/>
    <property type="project" value="InterPro"/>
</dbReference>
<organism evidence="9 10">
    <name type="scientific">Arabis alpina</name>
    <name type="common">Alpine rock-cress</name>
    <dbReference type="NCBI Taxonomy" id="50452"/>
    <lineage>
        <taxon>Eukaryota</taxon>
        <taxon>Viridiplantae</taxon>
        <taxon>Streptophyta</taxon>
        <taxon>Embryophyta</taxon>
        <taxon>Tracheophyta</taxon>
        <taxon>Spermatophyta</taxon>
        <taxon>Magnoliopsida</taxon>
        <taxon>eudicotyledons</taxon>
        <taxon>Gunneridae</taxon>
        <taxon>Pentapetalae</taxon>
        <taxon>rosids</taxon>
        <taxon>malvids</taxon>
        <taxon>Brassicales</taxon>
        <taxon>Brassicaceae</taxon>
        <taxon>Arabideae</taxon>
        <taxon>Arabis</taxon>
    </lineage>
</organism>
<evidence type="ECO:0000256" key="1">
    <source>
        <dbReference type="ARBA" id="ARBA00004584"/>
    </source>
</evidence>
<dbReference type="SMART" id="SM00466">
    <property type="entry name" value="SRA"/>
    <property type="match status" value="1"/>
</dbReference>
<evidence type="ECO:0000259" key="8">
    <source>
        <dbReference type="PROSITE" id="PS51015"/>
    </source>
</evidence>
<dbReference type="GO" id="GO:0005634">
    <property type="term" value="C:nucleus"/>
    <property type="evidence" value="ECO:0007669"/>
    <property type="project" value="UniProtKB-SubCell"/>
</dbReference>
<dbReference type="Gramene" id="KFK23561">
    <property type="protein sequence ID" value="KFK23561"/>
    <property type="gene ID" value="AALP_AAs41881U000700"/>
</dbReference>
<feature type="compositionally biased region" description="Low complexity" evidence="5">
    <location>
        <begin position="103"/>
        <end position="113"/>
    </location>
</feature>
<evidence type="ECO:0000256" key="5">
    <source>
        <dbReference type="SAM" id="MobiDB-lite"/>
    </source>
</evidence>
<dbReference type="PROSITE" id="PS50867">
    <property type="entry name" value="PRE_SET"/>
    <property type="match status" value="1"/>
</dbReference>
<dbReference type="InterPro" id="IPR036987">
    <property type="entry name" value="SRA-YDG_sf"/>
</dbReference>
<dbReference type="Pfam" id="PF02182">
    <property type="entry name" value="SAD_SRA"/>
    <property type="match status" value="1"/>
</dbReference>
<evidence type="ECO:0000313" key="10">
    <source>
        <dbReference type="Proteomes" id="UP000029120"/>
    </source>
</evidence>